<protein>
    <submittedName>
        <fullName evidence="1">Uncharacterized protein</fullName>
    </submittedName>
</protein>
<gene>
    <name evidence="1" type="ORF">O6H91_08G075000</name>
</gene>
<name>A0ACC2CYX3_DIPCM</name>
<comment type="caution">
    <text evidence="1">The sequence shown here is derived from an EMBL/GenBank/DDBJ whole genome shotgun (WGS) entry which is preliminary data.</text>
</comment>
<sequence length="455" mass="49991">MGGRHTAPWCPCTRASSTRSPTRSPRNGSSASAHGSKISGVRAEAPRKISGAPVEWPHGGVLSRDWVLMLGEVLDTASRRLQPQQLPTVLPVPVVDAIVTTAERLLNGEPNCLKIDPEKSCTSVVLVGDVHGQLHDVLHLLEITGYPGSDQIYVFNGDYVDRGAWGFETYILLLAWKVLLPKRVFLLRGNHETRFCNIAYGFEEEVIVKYGDDASFLYEKILASFEALPLAAVVASSVYVAHGGLFRHCQQAPVLTPGTTPNSSKRFMDPESRSLKLGTLEDLAKATRGVLDPSGVGHNAVPGDVLWSDPSPNPGLEFNAARGIGLLFGPDCTQEFLQKHRLKLIVRSHEGPDAREKRTDMKSMDNGYTIDHVVDAGKLITLFSAPDYPQFQARSRRHENKGAYIVLEPPSFSKPHYHTFEAIIPRPQVSSYYDYVNALDSDEELDFGKGVENPG</sequence>
<evidence type="ECO:0000313" key="1">
    <source>
        <dbReference type="EMBL" id="KAJ7547211.1"/>
    </source>
</evidence>
<evidence type="ECO:0000313" key="2">
    <source>
        <dbReference type="Proteomes" id="UP001162992"/>
    </source>
</evidence>
<proteinExistence type="predicted"/>
<reference evidence="2" key="1">
    <citation type="journal article" date="2024" name="Proc. Natl. Acad. Sci. U.S.A.">
        <title>Extraordinary preservation of gene collinearity over three hundred million years revealed in homosporous lycophytes.</title>
        <authorList>
            <person name="Li C."/>
            <person name="Wickell D."/>
            <person name="Kuo L.Y."/>
            <person name="Chen X."/>
            <person name="Nie B."/>
            <person name="Liao X."/>
            <person name="Peng D."/>
            <person name="Ji J."/>
            <person name="Jenkins J."/>
            <person name="Williams M."/>
            <person name="Shu S."/>
            <person name="Plott C."/>
            <person name="Barry K."/>
            <person name="Rajasekar S."/>
            <person name="Grimwood J."/>
            <person name="Han X."/>
            <person name="Sun S."/>
            <person name="Hou Z."/>
            <person name="He W."/>
            <person name="Dai G."/>
            <person name="Sun C."/>
            <person name="Schmutz J."/>
            <person name="Leebens-Mack J.H."/>
            <person name="Li F.W."/>
            <person name="Wang L."/>
        </authorList>
    </citation>
    <scope>NUCLEOTIDE SEQUENCE [LARGE SCALE GENOMIC DNA]</scope>
    <source>
        <strain evidence="2">cv. PW_Plant_1</strain>
    </source>
</reference>
<keyword evidence="2" id="KW-1185">Reference proteome</keyword>
<organism evidence="1 2">
    <name type="scientific">Diphasiastrum complanatum</name>
    <name type="common">Issler's clubmoss</name>
    <name type="synonym">Lycopodium complanatum</name>
    <dbReference type="NCBI Taxonomy" id="34168"/>
    <lineage>
        <taxon>Eukaryota</taxon>
        <taxon>Viridiplantae</taxon>
        <taxon>Streptophyta</taxon>
        <taxon>Embryophyta</taxon>
        <taxon>Tracheophyta</taxon>
        <taxon>Lycopodiopsida</taxon>
        <taxon>Lycopodiales</taxon>
        <taxon>Lycopodiaceae</taxon>
        <taxon>Lycopodioideae</taxon>
        <taxon>Diphasiastrum</taxon>
    </lineage>
</organism>
<dbReference type="Proteomes" id="UP001162992">
    <property type="component" value="Chromosome 8"/>
</dbReference>
<dbReference type="EMBL" id="CM055099">
    <property type="protein sequence ID" value="KAJ7547211.1"/>
    <property type="molecule type" value="Genomic_DNA"/>
</dbReference>
<accession>A0ACC2CYX3</accession>